<dbReference type="EMBL" id="CP163435">
    <property type="protein sequence ID" value="XDQ24210.1"/>
    <property type="molecule type" value="Genomic_DNA"/>
</dbReference>
<dbReference type="AlphaFoldDB" id="A0AB39NZQ6"/>
<protein>
    <submittedName>
        <fullName evidence="2">Uncharacterized protein</fullName>
    </submittedName>
</protein>
<accession>A0AB39NZQ6</accession>
<proteinExistence type="predicted"/>
<evidence type="ECO:0000313" key="2">
    <source>
        <dbReference type="EMBL" id="XDQ24210.1"/>
    </source>
</evidence>
<gene>
    <name evidence="2" type="ORF">AB5J56_05620</name>
</gene>
<organism evidence="2">
    <name type="scientific">Streptomyces sp. R21</name>
    <dbReference type="NCBI Taxonomy" id="3238627"/>
    <lineage>
        <taxon>Bacteria</taxon>
        <taxon>Bacillati</taxon>
        <taxon>Actinomycetota</taxon>
        <taxon>Actinomycetes</taxon>
        <taxon>Kitasatosporales</taxon>
        <taxon>Streptomycetaceae</taxon>
        <taxon>Streptomyces</taxon>
    </lineage>
</organism>
<dbReference type="RefSeq" id="WP_369230650.1">
    <property type="nucleotide sequence ID" value="NZ_CP163435.1"/>
</dbReference>
<name>A0AB39NZQ6_9ACTN</name>
<feature type="region of interest" description="Disordered" evidence="1">
    <location>
        <begin position="1"/>
        <end position="53"/>
    </location>
</feature>
<sequence>MRRRRTAVPGGADSASHRYDGGARAHSGTTRLRSDAAAKTGRWSGIQERQAPR</sequence>
<reference evidence="2" key="1">
    <citation type="submission" date="2024-07" db="EMBL/GenBank/DDBJ databases">
        <authorList>
            <person name="Yu S.T."/>
        </authorList>
    </citation>
    <scope>NUCLEOTIDE SEQUENCE</scope>
    <source>
        <strain evidence="2">R21</strain>
    </source>
</reference>
<evidence type="ECO:0000256" key="1">
    <source>
        <dbReference type="SAM" id="MobiDB-lite"/>
    </source>
</evidence>